<keyword evidence="2" id="KW-1185">Reference proteome</keyword>
<dbReference type="RefSeq" id="WP_140503916.1">
    <property type="nucleotide sequence ID" value="NZ_RCZH01000002.1"/>
</dbReference>
<reference evidence="1 2" key="1">
    <citation type="journal article" date="2019" name="Environ. Microbiol.">
        <title>Species interactions and distinct microbial communities in high Arctic permafrost affected cryosols are associated with the CH4 and CO2 gas fluxes.</title>
        <authorList>
            <person name="Altshuler I."/>
            <person name="Hamel J."/>
            <person name="Turney S."/>
            <person name="Magnuson E."/>
            <person name="Levesque R."/>
            <person name="Greer C."/>
            <person name="Whyte L.G."/>
        </authorList>
    </citation>
    <scope>NUCLEOTIDE SEQUENCE [LARGE SCALE GENOMIC DNA]</scope>
    <source>
        <strain evidence="1 2">42</strain>
    </source>
</reference>
<dbReference type="Proteomes" id="UP000319700">
    <property type="component" value="Unassembled WGS sequence"/>
</dbReference>
<sequence length="61" mass="7115">MKFYEKYPQLKQKSFLSKVLADTVFSTMSLEDQQVPKTKVVKIVEGVLKEKELKGNQFFTN</sequence>
<evidence type="ECO:0000313" key="2">
    <source>
        <dbReference type="Proteomes" id="UP000319700"/>
    </source>
</evidence>
<name>A0A502F590_9FLAO</name>
<evidence type="ECO:0000313" key="1">
    <source>
        <dbReference type="EMBL" id="TPG44602.1"/>
    </source>
</evidence>
<dbReference type="AlphaFoldDB" id="A0A502F590"/>
<organism evidence="1 2">
    <name type="scientific">Flavobacterium pectinovorum</name>
    <dbReference type="NCBI Taxonomy" id="29533"/>
    <lineage>
        <taxon>Bacteria</taxon>
        <taxon>Pseudomonadati</taxon>
        <taxon>Bacteroidota</taxon>
        <taxon>Flavobacteriia</taxon>
        <taxon>Flavobacteriales</taxon>
        <taxon>Flavobacteriaceae</taxon>
        <taxon>Flavobacterium</taxon>
    </lineage>
</organism>
<protein>
    <submittedName>
        <fullName evidence="1">Uncharacterized protein</fullName>
    </submittedName>
</protein>
<dbReference type="EMBL" id="RCZH01000002">
    <property type="protein sequence ID" value="TPG44602.1"/>
    <property type="molecule type" value="Genomic_DNA"/>
</dbReference>
<dbReference type="OrthoDB" id="1366992at2"/>
<comment type="caution">
    <text evidence="1">The sequence shown here is derived from an EMBL/GenBank/DDBJ whole genome shotgun (WGS) entry which is preliminary data.</text>
</comment>
<gene>
    <name evidence="1" type="ORF">EAH81_03790</name>
</gene>
<accession>A0A502F590</accession>
<proteinExistence type="predicted"/>